<dbReference type="AlphaFoldDB" id="A0A1F5YT64"/>
<evidence type="ECO:0000313" key="1">
    <source>
        <dbReference type="EMBL" id="OGG03408.1"/>
    </source>
</evidence>
<name>A0A1F5YT64_9BACT</name>
<dbReference type="EMBL" id="MFJA01000026">
    <property type="protein sequence ID" value="OGG03408.1"/>
    <property type="molecule type" value="Genomic_DNA"/>
</dbReference>
<sequence length="88" mass="10335">MLESHGLTVDSFIRKGDRAKLIILPLTSVEEQMEITRSGLRKFIRILQEEKRKIINDRMLQVPLVIKEATELFRRREGGKEKDKSKKD</sequence>
<protein>
    <submittedName>
        <fullName evidence="1">Uncharacterized protein</fullName>
    </submittedName>
</protein>
<evidence type="ECO:0000313" key="2">
    <source>
        <dbReference type="Proteomes" id="UP000176665"/>
    </source>
</evidence>
<comment type="caution">
    <text evidence="1">The sequence shown here is derived from an EMBL/GenBank/DDBJ whole genome shotgun (WGS) entry which is preliminary data.</text>
</comment>
<dbReference type="STRING" id="1798371.A2W14_06925"/>
<accession>A0A1F5YT64</accession>
<proteinExistence type="predicted"/>
<organism evidence="1 2">
    <name type="scientific">Candidatus Gottesmanbacteria bacterium RBG_16_37_8</name>
    <dbReference type="NCBI Taxonomy" id="1798371"/>
    <lineage>
        <taxon>Bacteria</taxon>
        <taxon>Candidatus Gottesmaniibacteriota</taxon>
    </lineage>
</organism>
<reference evidence="1 2" key="1">
    <citation type="journal article" date="2016" name="Nat. Commun.">
        <title>Thousands of microbial genomes shed light on interconnected biogeochemical processes in an aquifer system.</title>
        <authorList>
            <person name="Anantharaman K."/>
            <person name="Brown C.T."/>
            <person name="Hug L.A."/>
            <person name="Sharon I."/>
            <person name="Castelle C.J."/>
            <person name="Probst A.J."/>
            <person name="Thomas B.C."/>
            <person name="Singh A."/>
            <person name="Wilkins M.J."/>
            <person name="Karaoz U."/>
            <person name="Brodie E.L."/>
            <person name="Williams K.H."/>
            <person name="Hubbard S.S."/>
            <person name="Banfield J.F."/>
        </authorList>
    </citation>
    <scope>NUCLEOTIDE SEQUENCE [LARGE SCALE GENOMIC DNA]</scope>
</reference>
<gene>
    <name evidence="1" type="ORF">A2W14_06925</name>
</gene>
<dbReference type="Proteomes" id="UP000176665">
    <property type="component" value="Unassembled WGS sequence"/>
</dbReference>